<dbReference type="Gene3D" id="1.25.40.390">
    <property type="match status" value="1"/>
</dbReference>
<dbReference type="GO" id="GO:0009279">
    <property type="term" value="C:cell outer membrane"/>
    <property type="evidence" value="ECO:0007669"/>
    <property type="project" value="UniProtKB-SubCell"/>
</dbReference>
<dbReference type="InterPro" id="IPR012944">
    <property type="entry name" value="SusD_RagB_dom"/>
</dbReference>
<dbReference type="PROSITE" id="PS51257">
    <property type="entry name" value="PROKAR_LIPOPROTEIN"/>
    <property type="match status" value="1"/>
</dbReference>
<dbReference type="Pfam" id="PF14322">
    <property type="entry name" value="SusD-like_3"/>
    <property type="match status" value="1"/>
</dbReference>
<dbReference type="Gene3D" id="1.10.3780.10">
    <property type="entry name" value="SusD-like"/>
    <property type="match status" value="1"/>
</dbReference>
<evidence type="ECO:0000313" key="9">
    <source>
        <dbReference type="Proteomes" id="UP000323653"/>
    </source>
</evidence>
<gene>
    <name evidence="8" type="ORF">FYC62_09380</name>
</gene>
<evidence type="ECO:0000313" key="8">
    <source>
        <dbReference type="EMBL" id="QEK51831.1"/>
    </source>
</evidence>
<accession>A0A5C0VJG4</accession>
<evidence type="ECO:0000256" key="5">
    <source>
        <dbReference type="ARBA" id="ARBA00023237"/>
    </source>
</evidence>
<dbReference type="SUPFAM" id="SSF48452">
    <property type="entry name" value="TPR-like"/>
    <property type="match status" value="1"/>
</dbReference>
<dbReference type="KEGG" id="pej:FYC62_09380"/>
<dbReference type="InterPro" id="IPR033985">
    <property type="entry name" value="SusD-like_N"/>
</dbReference>
<sequence>MKNLFYKTGLIIGVISLSLSSCKDSLNLEPMNDVTSEIVYRTPLGYQQSLAKVYGSFALTGNAGPTGQPDVVGLDEGGNADYLRTFWKAQELTTDEAVIAWGDAGLQDFHQMNWTPDNSFLRGLYFRSLYQITLVNEFLRESTDAKLASRGISGADADRIKAYRPEVRFLRAYQYWSLMDVFGNPPFVTENDPIGGPLPKQIGRAALFTYIETELKAIEPELIATRAANYYGRATRGAAQALLARLYLNAQVYTGTQKNNEAVEYSKRVIDAGYTLDPNYRKLTLNDNNTSPELIFTINYDGQRSQVFGGTTFLTHAAIGGSMQASDYGVDFGWGGIRTTKALVNLFPNPTSSPDRRANFYTNGQNLEIASLTTFTDGYALPKFQNKTSAGVAGTNLTFVDADFPLFRLAEMYLIYAEATLRGGNGVAGTALTYINNLRTRAYGNATGAVTALSLDLILDERARELHWEGHRRTDLIRYNRFTEATYLWPWKGGIRDGRSVENFRKVFPIPAADVTANPNLVQNPGY</sequence>
<dbReference type="AlphaFoldDB" id="A0A5C0VJG4"/>
<evidence type="ECO:0000259" key="6">
    <source>
        <dbReference type="Pfam" id="PF07980"/>
    </source>
</evidence>
<comment type="similarity">
    <text evidence="2">Belongs to the SusD family.</text>
</comment>
<feature type="domain" description="SusD-like N-terminal" evidence="7">
    <location>
        <begin position="125"/>
        <end position="248"/>
    </location>
</feature>
<proteinExistence type="inferred from homology"/>
<evidence type="ECO:0000256" key="1">
    <source>
        <dbReference type="ARBA" id="ARBA00004442"/>
    </source>
</evidence>
<keyword evidence="4" id="KW-0472">Membrane</keyword>
<evidence type="ECO:0000256" key="3">
    <source>
        <dbReference type="ARBA" id="ARBA00022729"/>
    </source>
</evidence>
<evidence type="ECO:0000256" key="4">
    <source>
        <dbReference type="ARBA" id="ARBA00023136"/>
    </source>
</evidence>
<evidence type="ECO:0000259" key="7">
    <source>
        <dbReference type="Pfam" id="PF14322"/>
    </source>
</evidence>
<dbReference type="EMBL" id="CP043329">
    <property type="protein sequence ID" value="QEK51831.1"/>
    <property type="molecule type" value="Genomic_DNA"/>
</dbReference>
<protein>
    <submittedName>
        <fullName evidence="8">RagB/SusD family nutrient uptake outer membrane protein</fullName>
    </submittedName>
</protein>
<dbReference type="Pfam" id="PF07980">
    <property type="entry name" value="SusD_RagB"/>
    <property type="match status" value="1"/>
</dbReference>
<keyword evidence="9" id="KW-1185">Reference proteome</keyword>
<evidence type="ECO:0000256" key="2">
    <source>
        <dbReference type="ARBA" id="ARBA00006275"/>
    </source>
</evidence>
<keyword evidence="5" id="KW-0998">Cell outer membrane</keyword>
<dbReference type="InterPro" id="IPR011990">
    <property type="entry name" value="TPR-like_helical_dom_sf"/>
</dbReference>
<feature type="domain" description="RagB/SusD" evidence="6">
    <location>
        <begin position="373"/>
        <end position="527"/>
    </location>
</feature>
<dbReference type="CDD" id="cd08977">
    <property type="entry name" value="SusD"/>
    <property type="match status" value="1"/>
</dbReference>
<keyword evidence="3" id="KW-0732">Signal</keyword>
<dbReference type="Proteomes" id="UP000323653">
    <property type="component" value="Chromosome"/>
</dbReference>
<dbReference type="Gene3D" id="1.25.40.10">
    <property type="entry name" value="Tetratricopeptide repeat domain"/>
    <property type="match status" value="1"/>
</dbReference>
<reference evidence="8 9" key="1">
    <citation type="submission" date="2019-08" db="EMBL/GenBank/DDBJ databases">
        <title>Pedobacter sp. nov., isolated from Han river, South Korea.</title>
        <authorList>
            <person name="Lee D.-H."/>
            <person name="Kim Y.-S."/>
            <person name="Hwang E.-M."/>
            <person name="Le Tran T.C."/>
            <person name="Cha C.-J."/>
        </authorList>
    </citation>
    <scope>NUCLEOTIDE SEQUENCE [LARGE SCALE GENOMIC DNA]</scope>
    <source>
        <strain evidence="8 9">CJ43</strain>
    </source>
</reference>
<comment type="subcellular location">
    <subcellularLocation>
        <location evidence="1">Cell outer membrane</location>
    </subcellularLocation>
</comment>
<name>A0A5C0VJG4_9SPHI</name>
<organism evidence="8 9">
    <name type="scientific">Pedobacter aquae</name>
    <dbReference type="NCBI Taxonomy" id="2605747"/>
    <lineage>
        <taxon>Bacteria</taxon>
        <taxon>Pseudomonadati</taxon>
        <taxon>Bacteroidota</taxon>
        <taxon>Sphingobacteriia</taxon>
        <taxon>Sphingobacteriales</taxon>
        <taxon>Sphingobacteriaceae</taxon>
        <taxon>Pedobacter</taxon>
    </lineage>
</organism>